<dbReference type="Pfam" id="PF10551">
    <property type="entry name" value="MULE"/>
    <property type="match status" value="1"/>
</dbReference>
<feature type="domain" description="MULE transposase" evidence="2">
    <location>
        <begin position="91"/>
        <end position="188"/>
    </location>
</feature>
<feature type="region of interest" description="Disordered" evidence="1">
    <location>
        <begin position="366"/>
        <end position="399"/>
    </location>
</feature>
<dbReference type="AlphaFoldDB" id="A0A915EQS4"/>
<proteinExistence type="predicted"/>
<sequence length="399" mass="45778">MNEAMSGVVEPVIAVINTSALRQALERRKRKINCYPRGKTNPDSLQIPAEWCKFQNGDPFIFHDSGAEDSGRFIILSSLFMLEKLVYGRTIAMDGTFKTRPRKWEQVFVIHVLINNRFVPAVSVIMAKRSRASYLSVLQQLREIMEGRFQVVWSPTLILTDFELAQRSAILNHFPVARHRCCYFHFAQAMQRWIQKVKLDQKYRTDVLFNEYIGLFRALAFMSSAICGGEIRQRNGLSWHCKTWIIKEDGTSPRFLIDIWNHSAEAMAGNPTTTCALQAWHRSINAATRERSHSMWKCLKLFKTEIGVISRNLCIQASSFSVPERSASKVQRQKQERLQQSIRTFSGTDLISGLQKITRTLRNLEGETGESQRQAAMAQEEMNNGGSIGNTRRRRSRNP</sequence>
<accession>A0A915EQS4</accession>
<organism evidence="3 4">
    <name type="scientific">Ditylenchus dipsaci</name>
    <dbReference type="NCBI Taxonomy" id="166011"/>
    <lineage>
        <taxon>Eukaryota</taxon>
        <taxon>Metazoa</taxon>
        <taxon>Ecdysozoa</taxon>
        <taxon>Nematoda</taxon>
        <taxon>Chromadorea</taxon>
        <taxon>Rhabditida</taxon>
        <taxon>Tylenchina</taxon>
        <taxon>Tylenchomorpha</taxon>
        <taxon>Sphaerularioidea</taxon>
        <taxon>Anguinidae</taxon>
        <taxon>Anguininae</taxon>
        <taxon>Ditylenchus</taxon>
    </lineage>
</organism>
<protein>
    <submittedName>
        <fullName evidence="4">MULE transposase domain-containing protein</fullName>
    </submittedName>
</protein>
<keyword evidence="3" id="KW-1185">Reference proteome</keyword>
<dbReference type="InterPro" id="IPR018289">
    <property type="entry name" value="MULE_transposase_dom"/>
</dbReference>
<dbReference type="Proteomes" id="UP000887574">
    <property type="component" value="Unplaced"/>
</dbReference>
<evidence type="ECO:0000313" key="3">
    <source>
        <dbReference type="Proteomes" id="UP000887574"/>
    </source>
</evidence>
<evidence type="ECO:0000313" key="4">
    <source>
        <dbReference type="WBParaSite" id="jg9433"/>
    </source>
</evidence>
<name>A0A915EQS4_9BILA</name>
<evidence type="ECO:0000256" key="1">
    <source>
        <dbReference type="SAM" id="MobiDB-lite"/>
    </source>
</evidence>
<evidence type="ECO:0000259" key="2">
    <source>
        <dbReference type="Pfam" id="PF10551"/>
    </source>
</evidence>
<dbReference type="WBParaSite" id="jg9433">
    <property type="protein sequence ID" value="jg9433"/>
    <property type="gene ID" value="jg9433"/>
</dbReference>
<reference evidence="4" key="1">
    <citation type="submission" date="2022-11" db="UniProtKB">
        <authorList>
            <consortium name="WormBaseParasite"/>
        </authorList>
    </citation>
    <scope>IDENTIFICATION</scope>
</reference>